<evidence type="ECO:0000313" key="2">
    <source>
        <dbReference type="Proteomes" id="UP000285288"/>
    </source>
</evidence>
<proteinExistence type="predicted"/>
<dbReference type="EMBL" id="QSGD01000024">
    <property type="protein sequence ID" value="RHB05036.1"/>
    <property type="molecule type" value="Genomic_DNA"/>
</dbReference>
<dbReference type="Gene3D" id="2.30.30.110">
    <property type="match status" value="1"/>
</dbReference>
<evidence type="ECO:0000313" key="1">
    <source>
        <dbReference type="EMBL" id="RHB05036.1"/>
    </source>
</evidence>
<comment type="caution">
    <text evidence="1">The sequence shown here is derived from an EMBL/GenBank/DDBJ whole genome shotgun (WGS) entry which is preliminary data.</text>
</comment>
<dbReference type="InterPro" id="IPR011067">
    <property type="entry name" value="Plasmid_toxin/cell-grow_inhib"/>
</dbReference>
<dbReference type="RefSeq" id="WP_118011469.1">
    <property type="nucleotide sequence ID" value="NZ_CAUDVK010000010.1"/>
</dbReference>
<reference evidence="1 2" key="1">
    <citation type="submission" date="2018-08" db="EMBL/GenBank/DDBJ databases">
        <title>A genome reference for cultivated species of the human gut microbiota.</title>
        <authorList>
            <person name="Zou Y."/>
            <person name="Xue W."/>
            <person name="Luo G."/>
        </authorList>
    </citation>
    <scope>NUCLEOTIDE SEQUENCE [LARGE SCALE GENOMIC DNA]</scope>
    <source>
        <strain evidence="1 2">AM42-13AC</strain>
    </source>
</reference>
<organism evidence="1 2">
    <name type="scientific">Holdemanella biformis</name>
    <dbReference type="NCBI Taxonomy" id="1735"/>
    <lineage>
        <taxon>Bacteria</taxon>
        <taxon>Bacillati</taxon>
        <taxon>Bacillota</taxon>
        <taxon>Erysipelotrichia</taxon>
        <taxon>Erysipelotrichales</taxon>
        <taxon>Erysipelotrichaceae</taxon>
        <taxon>Holdemanella</taxon>
    </lineage>
</organism>
<gene>
    <name evidence="1" type="ORF">DW907_06930</name>
</gene>
<name>A0A413UC23_9FIRM</name>
<protein>
    <recommendedName>
        <fullName evidence="3">Type II toxin-antitoxin system PemK/MazF family toxin</fullName>
    </recommendedName>
</protein>
<dbReference type="AlphaFoldDB" id="A0A413UC23"/>
<dbReference type="Proteomes" id="UP000285288">
    <property type="component" value="Unassembled WGS sequence"/>
</dbReference>
<evidence type="ECO:0008006" key="3">
    <source>
        <dbReference type="Google" id="ProtNLM"/>
    </source>
</evidence>
<sequence>MFKTGIKAIKNLTDYWYHLSNGSNNQVVNKSMKSLEFITASYHRGISYDSSYKVGDFVWIEFGHNPKPELSFEHIGIIFMKQNHTYYVLPITTPKSHNRQHLNAYHEVENPNGTKKFVLIKKVDFPFLKHDSLVKTSELRVVSEARLGNVLGHKELEDPKIIDIWRIAHSFYFPSYDYKMNNLIKENSFLKMMIVASKINKTYTINEFTDLNDLIDIDTTKYTLEIGIPKLMSSTQYMVEIKMRDIFNQEITKSVECRLKTD</sequence>
<accession>A0A413UC23</accession>